<gene>
    <name evidence="1" type="ORF">SERN_1412</name>
</gene>
<sequence>MTAPTRVTIERELDDVGVAAWWPVYEAAFTPLATRAAARHLLSPDEFAEEMTDPRIMKLLAWDADGNAVAMTTIATDLDAVAWISPDFYRSRYTDAHDRGALWYVGYTLAHPTVRGTSAFADMIDVMFDLLTSNGVTVGYDVSRFNDLSLKFAEHMVGRARLVAEVDSAEVDVQTYYTATFAAKG</sequence>
<proteinExistence type="predicted"/>
<protein>
    <recommendedName>
        <fullName evidence="3">N-acetyltransferase domain-containing protein</fullName>
    </recommendedName>
</protein>
<evidence type="ECO:0000313" key="2">
    <source>
        <dbReference type="Proteomes" id="UP000297318"/>
    </source>
</evidence>
<organism evidence="1 2">
    <name type="scientific">Serinibacter arcticus</name>
    <dbReference type="NCBI Taxonomy" id="1655435"/>
    <lineage>
        <taxon>Bacteria</taxon>
        <taxon>Bacillati</taxon>
        <taxon>Actinomycetota</taxon>
        <taxon>Actinomycetes</taxon>
        <taxon>Micrococcales</taxon>
        <taxon>Beutenbergiaceae</taxon>
        <taxon>Serinibacter</taxon>
    </lineage>
</organism>
<evidence type="ECO:0000313" key="1">
    <source>
        <dbReference type="EMBL" id="TGO05408.1"/>
    </source>
</evidence>
<dbReference type="OrthoDB" id="4546222at2"/>
<keyword evidence="2" id="KW-1185">Reference proteome</keyword>
<dbReference type="AlphaFoldDB" id="A0A4Z1E373"/>
<dbReference type="Proteomes" id="UP000297318">
    <property type="component" value="Unassembled WGS sequence"/>
</dbReference>
<reference evidence="1 2" key="1">
    <citation type="submission" date="2018-11" db="EMBL/GenBank/DDBJ databases">
        <title>Complete genome sequencing of the Actinobacteria Serinibacter sp. K3-2.</title>
        <authorList>
            <person name="Rakitin A.L."/>
            <person name="Beletsky A.V."/>
            <person name="Mardanov A.V."/>
            <person name="Ravin N.V."/>
            <person name="Gromova A.S."/>
            <person name="Filippova S.N."/>
            <person name="Gal'Chenko V.F."/>
        </authorList>
    </citation>
    <scope>NUCLEOTIDE SEQUENCE [LARGE SCALE GENOMIC DNA]</scope>
    <source>
        <strain evidence="1 2">K3-2</strain>
    </source>
</reference>
<comment type="caution">
    <text evidence="1">The sequence shown here is derived from an EMBL/GenBank/DDBJ whole genome shotgun (WGS) entry which is preliminary data.</text>
</comment>
<dbReference type="EMBL" id="RHPJ01000002">
    <property type="protein sequence ID" value="TGO05408.1"/>
    <property type="molecule type" value="Genomic_DNA"/>
</dbReference>
<dbReference type="RefSeq" id="WP_135849416.1">
    <property type="nucleotide sequence ID" value="NZ_RHPJ01000002.1"/>
</dbReference>
<name>A0A4Z1E373_9MICO</name>
<evidence type="ECO:0008006" key="3">
    <source>
        <dbReference type="Google" id="ProtNLM"/>
    </source>
</evidence>
<accession>A0A4Z1E373</accession>